<dbReference type="Pfam" id="PF13618">
    <property type="entry name" value="Gluconate_2-dh3"/>
    <property type="match status" value="1"/>
</dbReference>
<dbReference type="AlphaFoldDB" id="A0A7W4UZ13"/>
<keyword evidence="1" id="KW-0560">Oxidoreductase</keyword>
<accession>A0A7W4UZ13</accession>
<name>A0A7W4UZ13_LEIAQ</name>
<dbReference type="GO" id="GO:0033717">
    <property type="term" value="F:gluconate 2-dehydrogenase (acceptor) activity"/>
    <property type="evidence" value="ECO:0007669"/>
    <property type="project" value="UniProtKB-EC"/>
</dbReference>
<proteinExistence type="predicted"/>
<comment type="caution">
    <text evidence="1">The sequence shown here is derived from an EMBL/GenBank/DDBJ whole genome shotgun (WGS) entry which is preliminary data.</text>
</comment>
<keyword evidence="2" id="KW-1185">Reference proteome</keyword>
<dbReference type="EC" id="1.1.99.3" evidence="1"/>
<dbReference type="RefSeq" id="WP_021758572.1">
    <property type="nucleotide sequence ID" value="NZ_JACHVP010000004.1"/>
</dbReference>
<evidence type="ECO:0000313" key="1">
    <source>
        <dbReference type="EMBL" id="MBB2968894.1"/>
    </source>
</evidence>
<gene>
    <name evidence="1" type="ORF">FHX33_003670</name>
</gene>
<dbReference type="Proteomes" id="UP000538196">
    <property type="component" value="Unassembled WGS sequence"/>
</dbReference>
<evidence type="ECO:0000313" key="2">
    <source>
        <dbReference type="Proteomes" id="UP000538196"/>
    </source>
</evidence>
<dbReference type="EMBL" id="JACHVP010000004">
    <property type="protein sequence ID" value="MBB2968894.1"/>
    <property type="molecule type" value="Genomic_DNA"/>
</dbReference>
<sequence>MGQAEWVTVPISTRDTDGPLFFTEHEWATVEAATARIIPTDHHPGAKEAGVVRFIDRMLAGTQFVFPAADGNGFLRMEGLEEKAWQERIESRQTFYREGIVELDGIAGERYGADFVDLDDDQQDAVLEIISKKEKPARFVFAESDGQGSGGAPAGNQPVNEDFLEFFPLLVLNTRQGFYGDPVYGGNDNRLGWRVIGFPGPPSLASTMDGSYTTREYMIPEAEWPYEQHPAVLRYGNR</sequence>
<protein>
    <submittedName>
        <fullName evidence="1">Gluconate 2-dehydrogenase gamma chain</fullName>
        <ecNumber evidence="1">1.1.99.3</ecNumber>
    </submittedName>
</protein>
<dbReference type="InterPro" id="IPR027056">
    <property type="entry name" value="Gluconate_2DH_su3"/>
</dbReference>
<reference evidence="1 2" key="1">
    <citation type="submission" date="2020-08" db="EMBL/GenBank/DDBJ databases">
        <title>Sequencing the genomes of 1000 actinobacteria strains.</title>
        <authorList>
            <person name="Klenk H.-P."/>
        </authorList>
    </citation>
    <scope>NUCLEOTIDE SEQUENCE [LARGE SCALE GENOMIC DNA]</scope>
    <source>
        <strain evidence="1 2">DSM 20146</strain>
    </source>
</reference>
<organism evidence="1 2">
    <name type="scientific">Leifsonia aquatica</name>
    <name type="common">Corynebacterium aquaticum</name>
    <dbReference type="NCBI Taxonomy" id="144185"/>
    <lineage>
        <taxon>Bacteria</taxon>
        <taxon>Bacillati</taxon>
        <taxon>Actinomycetota</taxon>
        <taxon>Actinomycetes</taxon>
        <taxon>Micrococcales</taxon>
        <taxon>Microbacteriaceae</taxon>
        <taxon>Leifsonia</taxon>
    </lineage>
</organism>